<feature type="transmembrane region" description="Helical" evidence="1">
    <location>
        <begin position="179"/>
        <end position="195"/>
    </location>
</feature>
<evidence type="ECO:0000313" key="2">
    <source>
        <dbReference type="EMBL" id="PTU31554.1"/>
    </source>
</evidence>
<dbReference type="PANTHER" id="PTHR32251">
    <property type="entry name" value="3-OXO-5-ALPHA-STEROID 4-DEHYDROGENASE"/>
    <property type="match status" value="1"/>
</dbReference>
<sequence length="306" mass="34522">MERTMLKSALLYIATLIVIGVLAFKVDLPITDAQKILFCSVTKVMLVIAALCFIVGEISRNFSQVDKLWSLVPVLYAWVATVQGGMEPRMVLAASVATVWGIRLTFNFARHGGYSWKFWTGNEDYRWEHVRKMPGLGNPVMWALFDLGFISLYQNALLLGLALPIVLLHGTGEPTLVDYAIAALFIGFVLMESLADEQQQKFQNEKKRRIKAGQNLDGDYANGFISTGLWSRSRHPNYFAEQSLWVTFFLFSVSATGLLNWTIAGSLLLIMLFRASSNLSENIQAGKYPSYPEYQKRVPRFLPKIF</sequence>
<evidence type="ECO:0000313" key="3">
    <source>
        <dbReference type="Proteomes" id="UP000244248"/>
    </source>
</evidence>
<dbReference type="InterPro" id="IPR010721">
    <property type="entry name" value="UstE-like"/>
</dbReference>
<evidence type="ECO:0000256" key="1">
    <source>
        <dbReference type="SAM" id="Phobius"/>
    </source>
</evidence>
<dbReference type="Proteomes" id="UP000244248">
    <property type="component" value="Unassembled WGS sequence"/>
</dbReference>
<reference evidence="2 3" key="1">
    <citation type="submission" date="2018-04" db="EMBL/GenBank/DDBJ databases">
        <title>Novel species isolated from glacier.</title>
        <authorList>
            <person name="Liu Q."/>
            <person name="Xin Y.-H."/>
        </authorList>
    </citation>
    <scope>NUCLEOTIDE SEQUENCE [LARGE SCALE GENOMIC DNA]</scope>
    <source>
        <strain evidence="2 3">GT1R17</strain>
    </source>
</reference>
<dbReference type="Pfam" id="PF06966">
    <property type="entry name" value="DUF1295"/>
    <property type="match status" value="1"/>
</dbReference>
<feature type="transmembrane region" description="Helical" evidence="1">
    <location>
        <begin position="33"/>
        <end position="56"/>
    </location>
</feature>
<keyword evidence="1" id="KW-1133">Transmembrane helix</keyword>
<dbReference type="EMBL" id="QANS01000003">
    <property type="protein sequence ID" value="PTU31554.1"/>
    <property type="molecule type" value="Genomic_DNA"/>
</dbReference>
<keyword evidence="1" id="KW-0812">Transmembrane</keyword>
<dbReference type="AlphaFoldDB" id="A0A2T5MG51"/>
<feature type="transmembrane region" description="Helical" evidence="1">
    <location>
        <begin position="245"/>
        <end position="273"/>
    </location>
</feature>
<feature type="transmembrane region" description="Helical" evidence="1">
    <location>
        <begin position="140"/>
        <end position="167"/>
    </location>
</feature>
<evidence type="ECO:0008006" key="4">
    <source>
        <dbReference type="Google" id="ProtNLM"/>
    </source>
</evidence>
<accession>A0A2T5MG51</accession>
<keyword evidence="3" id="KW-1185">Reference proteome</keyword>
<dbReference type="Gene3D" id="1.20.120.1630">
    <property type="match status" value="1"/>
</dbReference>
<comment type="caution">
    <text evidence="2">The sequence shown here is derived from an EMBL/GenBank/DDBJ whole genome shotgun (WGS) entry which is preliminary data.</text>
</comment>
<dbReference type="GO" id="GO:0016020">
    <property type="term" value="C:membrane"/>
    <property type="evidence" value="ECO:0007669"/>
    <property type="project" value="TreeGrafter"/>
</dbReference>
<proteinExistence type="predicted"/>
<feature type="transmembrane region" description="Helical" evidence="1">
    <location>
        <begin position="68"/>
        <end position="86"/>
    </location>
</feature>
<name>A0A2T5MG51_9GAMM</name>
<dbReference type="PANTHER" id="PTHR32251:SF23">
    <property type="entry name" value="3-OXO-5-ALPHA-STEROID 4-DEHYDROGENASE (DUF1295)"/>
    <property type="match status" value="1"/>
</dbReference>
<organism evidence="2 3">
    <name type="scientific">Stenotrophobium rhamnosiphilum</name>
    <dbReference type="NCBI Taxonomy" id="2029166"/>
    <lineage>
        <taxon>Bacteria</taxon>
        <taxon>Pseudomonadati</taxon>
        <taxon>Pseudomonadota</taxon>
        <taxon>Gammaproteobacteria</taxon>
        <taxon>Nevskiales</taxon>
        <taxon>Nevskiaceae</taxon>
        <taxon>Stenotrophobium</taxon>
    </lineage>
</organism>
<gene>
    <name evidence="2" type="ORF">CJD38_09500</name>
</gene>
<protein>
    <recommendedName>
        <fullName evidence="4">Steroid 5-alpha reductase C-terminal domain-containing protein</fullName>
    </recommendedName>
</protein>
<keyword evidence="1" id="KW-0472">Membrane</keyword>